<evidence type="ECO:0000313" key="2">
    <source>
        <dbReference type="Proteomes" id="UP000095283"/>
    </source>
</evidence>
<keyword evidence="2" id="KW-1185">Reference proteome</keyword>
<proteinExistence type="predicted"/>
<keyword evidence="1" id="KW-0812">Transmembrane</keyword>
<dbReference type="Proteomes" id="UP000095283">
    <property type="component" value="Unplaced"/>
</dbReference>
<accession>A0A1I7WQT1</accession>
<feature type="transmembrane region" description="Helical" evidence="1">
    <location>
        <begin position="79"/>
        <end position="99"/>
    </location>
</feature>
<evidence type="ECO:0000256" key="1">
    <source>
        <dbReference type="SAM" id="Phobius"/>
    </source>
</evidence>
<feature type="transmembrane region" description="Helical" evidence="1">
    <location>
        <begin position="104"/>
        <end position="121"/>
    </location>
</feature>
<feature type="transmembrane region" description="Helical" evidence="1">
    <location>
        <begin position="41"/>
        <end position="59"/>
    </location>
</feature>
<organism evidence="2 3">
    <name type="scientific">Heterorhabditis bacteriophora</name>
    <name type="common">Entomopathogenic nematode worm</name>
    <dbReference type="NCBI Taxonomy" id="37862"/>
    <lineage>
        <taxon>Eukaryota</taxon>
        <taxon>Metazoa</taxon>
        <taxon>Ecdysozoa</taxon>
        <taxon>Nematoda</taxon>
        <taxon>Chromadorea</taxon>
        <taxon>Rhabditida</taxon>
        <taxon>Rhabditina</taxon>
        <taxon>Rhabditomorpha</taxon>
        <taxon>Strongyloidea</taxon>
        <taxon>Heterorhabditidae</taxon>
        <taxon>Heterorhabditis</taxon>
    </lineage>
</organism>
<reference evidence="3" key="1">
    <citation type="submission" date="2016-11" db="UniProtKB">
        <authorList>
            <consortium name="WormBaseParasite"/>
        </authorList>
    </citation>
    <scope>IDENTIFICATION</scope>
</reference>
<keyword evidence="1" id="KW-1133">Transmembrane helix</keyword>
<keyword evidence="1" id="KW-0472">Membrane</keyword>
<protein>
    <submittedName>
        <fullName evidence="3">JmjC domain-containing protein</fullName>
    </submittedName>
</protein>
<evidence type="ECO:0000313" key="3">
    <source>
        <dbReference type="WBParaSite" id="Hba_07503"/>
    </source>
</evidence>
<name>A0A1I7WQT1_HETBA</name>
<dbReference type="AlphaFoldDB" id="A0A1I7WQT1"/>
<sequence length="253" mass="29440">MFTLYDALSDIPTNLLIPHKSFPPRKPVIVRVGMDIYQTHMNFDTGTLLVYGAAVLVISHPRTTLKVESSLLFFQNMKISNLFHTTAYISFLAIINGLFKERLLCVDLMLSSIICLTNFYFKNFLYFGRNNYCLINLSCNQESSNYPYDTYSCWENLGDYDRNETVKYATPLIRNDYMVLMPNFRHSGHTIVNYTSYKYTKDMVDIDRSEKYSGEDQRRLFNFYPELIDIGFTVQRTAPKLLATVVIPIYGEE</sequence>
<dbReference type="WBParaSite" id="Hba_07503">
    <property type="protein sequence ID" value="Hba_07503"/>
    <property type="gene ID" value="Hba_07503"/>
</dbReference>